<sequence>MENSEIKSPRGMATTIPGETTTITHNLDTTDIIVALYNVATGNELNSGITVVDENTVTISTASGAPEKIRVVIMGF</sequence>
<gene>
    <name evidence="1" type="ORF">SAMEA4412677_00567</name>
</gene>
<protein>
    <submittedName>
        <fullName evidence="1">Uncharacterized protein</fullName>
    </submittedName>
</protein>
<organism evidence="1 2">
    <name type="scientific">Chryseobacterium taklimakanense</name>
    <dbReference type="NCBI Taxonomy" id="536441"/>
    <lineage>
        <taxon>Bacteria</taxon>
        <taxon>Pseudomonadati</taxon>
        <taxon>Bacteroidota</taxon>
        <taxon>Flavobacteriia</taxon>
        <taxon>Flavobacteriales</taxon>
        <taxon>Weeksellaceae</taxon>
        <taxon>Chryseobacterium group</taxon>
        <taxon>Chryseobacterium</taxon>
    </lineage>
</organism>
<evidence type="ECO:0000313" key="2">
    <source>
        <dbReference type="Proteomes" id="UP000215196"/>
    </source>
</evidence>
<accession>A0A239WSM6</accession>
<evidence type="ECO:0000313" key="1">
    <source>
        <dbReference type="EMBL" id="SNV36644.1"/>
    </source>
</evidence>
<dbReference type="Proteomes" id="UP000215196">
    <property type="component" value="Chromosome 1"/>
</dbReference>
<reference evidence="1 2" key="1">
    <citation type="submission" date="2017-06" db="EMBL/GenBank/DDBJ databases">
        <authorList>
            <consortium name="Pathogen Informatics"/>
        </authorList>
    </citation>
    <scope>NUCLEOTIDE SEQUENCE [LARGE SCALE GENOMIC DNA]</scope>
    <source>
        <strain evidence="1 2">NCTC13490</strain>
    </source>
</reference>
<dbReference type="AlphaFoldDB" id="A0A239WSM6"/>
<name>A0A239WSM6_9FLAO</name>
<keyword evidence="2" id="KW-1185">Reference proteome</keyword>
<proteinExistence type="predicted"/>
<dbReference type="KEGG" id="ctak:4412677_00567"/>
<dbReference type="EMBL" id="LT906465">
    <property type="protein sequence ID" value="SNV36644.1"/>
    <property type="molecule type" value="Genomic_DNA"/>
</dbReference>